<dbReference type="PROSITE" id="PS50011">
    <property type="entry name" value="PROTEIN_KINASE_DOM"/>
    <property type="match status" value="1"/>
</dbReference>
<accession>A0A6A5T2E4</accession>
<dbReference type="GO" id="GO:0005524">
    <property type="term" value="F:ATP binding"/>
    <property type="evidence" value="ECO:0007669"/>
    <property type="project" value="InterPro"/>
</dbReference>
<proteinExistence type="predicted"/>
<dbReference type="Proteomes" id="UP000800038">
    <property type="component" value="Unassembled WGS sequence"/>
</dbReference>
<dbReference type="AlphaFoldDB" id="A0A6A5T2E4"/>
<organism evidence="2 3">
    <name type="scientific">Clathrospora elynae</name>
    <dbReference type="NCBI Taxonomy" id="706981"/>
    <lineage>
        <taxon>Eukaryota</taxon>
        <taxon>Fungi</taxon>
        <taxon>Dikarya</taxon>
        <taxon>Ascomycota</taxon>
        <taxon>Pezizomycotina</taxon>
        <taxon>Dothideomycetes</taxon>
        <taxon>Pleosporomycetidae</taxon>
        <taxon>Pleosporales</taxon>
        <taxon>Diademaceae</taxon>
        <taxon>Clathrospora</taxon>
    </lineage>
</organism>
<sequence>MRSYSCDKARNAIALGEPTALHMYFEYASHGSLSGLVKRFLRQDRLTPEVFVWLVIRNLVRACMLVEILNLVHPDIKIDNIFLDDDRGPTGFLAYCNAVISDFNIMCGLNERINYSMGTLGFRTLAWALWTRNLTGTSLPGDPDDN</sequence>
<evidence type="ECO:0000259" key="1">
    <source>
        <dbReference type="PROSITE" id="PS50011"/>
    </source>
</evidence>
<evidence type="ECO:0000313" key="3">
    <source>
        <dbReference type="Proteomes" id="UP000800038"/>
    </source>
</evidence>
<gene>
    <name evidence="2" type="ORF">EJ02DRAFT_196661</name>
</gene>
<protein>
    <recommendedName>
        <fullName evidence="1">Protein kinase domain-containing protein</fullName>
    </recommendedName>
</protein>
<dbReference type="OrthoDB" id="3673723at2759"/>
<dbReference type="InterPro" id="IPR000719">
    <property type="entry name" value="Prot_kinase_dom"/>
</dbReference>
<name>A0A6A5T2E4_9PLEO</name>
<evidence type="ECO:0000313" key="2">
    <source>
        <dbReference type="EMBL" id="KAF1946791.1"/>
    </source>
</evidence>
<dbReference type="Gene3D" id="1.10.510.10">
    <property type="entry name" value="Transferase(Phosphotransferase) domain 1"/>
    <property type="match status" value="1"/>
</dbReference>
<dbReference type="GO" id="GO:0004672">
    <property type="term" value="F:protein kinase activity"/>
    <property type="evidence" value="ECO:0007669"/>
    <property type="project" value="InterPro"/>
</dbReference>
<reference evidence="2" key="1">
    <citation type="journal article" date="2020" name="Stud. Mycol.">
        <title>101 Dothideomycetes genomes: a test case for predicting lifestyles and emergence of pathogens.</title>
        <authorList>
            <person name="Haridas S."/>
            <person name="Albert R."/>
            <person name="Binder M."/>
            <person name="Bloem J."/>
            <person name="Labutti K."/>
            <person name="Salamov A."/>
            <person name="Andreopoulos B."/>
            <person name="Baker S."/>
            <person name="Barry K."/>
            <person name="Bills G."/>
            <person name="Bluhm B."/>
            <person name="Cannon C."/>
            <person name="Castanera R."/>
            <person name="Culley D."/>
            <person name="Daum C."/>
            <person name="Ezra D."/>
            <person name="Gonzalez J."/>
            <person name="Henrissat B."/>
            <person name="Kuo A."/>
            <person name="Liang C."/>
            <person name="Lipzen A."/>
            <person name="Lutzoni F."/>
            <person name="Magnuson J."/>
            <person name="Mondo S."/>
            <person name="Nolan M."/>
            <person name="Ohm R."/>
            <person name="Pangilinan J."/>
            <person name="Park H.-J."/>
            <person name="Ramirez L."/>
            <person name="Alfaro M."/>
            <person name="Sun H."/>
            <person name="Tritt A."/>
            <person name="Yoshinaga Y."/>
            <person name="Zwiers L.-H."/>
            <person name="Turgeon B."/>
            <person name="Goodwin S."/>
            <person name="Spatafora J."/>
            <person name="Crous P."/>
            <person name="Grigoriev I."/>
        </authorList>
    </citation>
    <scope>NUCLEOTIDE SEQUENCE</scope>
    <source>
        <strain evidence="2">CBS 161.51</strain>
    </source>
</reference>
<feature type="domain" description="Protein kinase" evidence="1">
    <location>
        <begin position="1"/>
        <end position="146"/>
    </location>
</feature>
<dbReference type="EMBL" id="ML976001">
    <property type="protein sequence ID" value="KAF1946791.1"/>
    <property type="molecule type" value="Genomic_DNA"/>
</dbReference>
<dbReference type="InterPro" id="IPR008271">
    <property type="entry name" value="Ser/Thr_kinase_AS"/>
</dbReference>
<dbReference type="PROSITE" id="PS00108">
    <property type="entry name" value="PROTEIN_KINASE_ST"/>
    <property type="match status" value="1"/>
</dbReference>
<dbReference type="SUPFAM" id="SSF56112">
    <property type="entry name" value="Protein kinase-like (PK-like)"/>
    <property type="match status" value="1"/>
</dbReference>
<keyword evidence="3" id="KW-1185">Reference proteome</keyword>
<dbReference type="InterPro" id="IPR011009">
    <property type="entry name" value="Kinase-like_dom_sf"/>
</dbReference>